<dbReference type="InterPro" id="IPR050117">
    <property type="entry name" value="MAPK"/>
</dbReference>
<keyword evidence="3" id="KW-0067">ATP-binding</keyword>
<dbReference type="Gene3D" id="1.10.510.10">
    <property type="entry name" value="Transferase(Phosphotransferase) domain 1"/>
    <property type="match status" value="1"/>
</dbReference>
<organism evidence="5 6">
    <name type="scientific">Clathrus columnatus</name>
    <dbReference type="NCBI Taxonomy" id="1419009"/>
    <lineage>
        <taxon>Eukaryota</taxon>
        <taxon>Fungi</taxon>
        <taxon>Dikarya</taxon>
        <taxon>Basidiomycota</taxon>
        <taxon>Agaricomycotina</taxon>
        <taxon>Agaricomycetes</taxon>
        <taxon>Phallomycetidae</taxon>
        <taxon>Phallales</taxon>
        <taxon>Clathraceae</taxon>
        <taxon>Clathrus</taxon>
    </lineage>
</organism>
<comment type="caution">
    <text evidence="5">The sequence shown here is derived from an EMBL/GenBank/DDBJ whole genome shotgun (WGS) entry which is preliminary data.</text>
</comment>
<dbReference type="InterPro" id="IPR000719">
    <property type="entry name" value="Prot_kinase_dom"/>
</dbReference>
<accession>A0AAV5ALA2</accession>
<dbReference type="GO" id="GO:0005524">
    <property type="term" value="F:ATP binding"/>
    <property type="evidence" value="ECO:0007669"/>
    <property type="project" value="UniProtKB-KW"/>
</dbReference>
<evidence type="ECO:0000313" key="5">
    <source>
        <dbReference type="EMBL" id="GJJ13221.1"/>
    </source>
</evidence>
<reference evidence="5" key="1">
    <citation type="submission" date="2021-10" db="EMBL/GenBank/DDBJ databases">
        <title>De novo Genome Assembly of Clathrus columnatus (Basidiomycota, Fungi) Using Illumina and Nanopore Sequence Data.</title>
        <authorList>
            <person name="Ogiso-Tanaka E."/>
            <person name="Itagaki H."/>
            <person name="Hosoya T."/>
            <person name="Hosaka K."/>
        </authorList>
    </citation>
    <scope>NUCLEOTIDE SEQUENCE</scope>
    <source>
        <strain evidence="5">MO-923</strain>
    </source>
</reference>
<evidence type="ECO:0000259" key="4">
    <source>
        <dbReference type="PROSITE" id="PS50011"/>
    </source>
</evidence>
<dbReference type="Gene3D" id="3.30.200.20">
    <property type="entry name" value="Phosphorylase Kinase, domain 1"/>
    <property type="match status" value="1"/>
</dbReference>
<dbReference type="SUPFAM" id="SSF56112">
    <property type="entry name" value="Protein kinase-like (PK-like)"/>
    <property type="match status" value="1"/>
</dbReference>
<dbReference type="Pfam" id="PF00069">
    <property type="entry name" value="Pkinase"/>
    <property type="match status" value="1"/>
</dbReference>
<keyword evidence="1" id="KW-0808">Transferase</keyword>
<keyword evidence="2" id="KW-0547">Nucleotide-binding</keyword>
<evidence type="ECO:0000256" key="3">
    <source>
        <dbReference type="ARBA" id="ARBA00022840"/>
    </source>
</evidence>
<sequence>MSKLTSNNPRNSDQDDLSGWQRLGHGIHAVVWRARIPQQDSRAYVPHDRLDPSDLPLDPLNDLKNWVAIKVVHDICLPPHDIKREVAILRRISHRNIIRVLDFVRGGIEAPYSMYMPLIPLSLVVLLSSPLFTPETLSGPYSPFLRPIIASHDDCNPFEVVSKSIIYQLLLAVAYLHSLNPPVCHRDLSPSNVLIDESGTVKLIDFGVAWDQPNPLHIERATTKPLLANVLTSNWEETPDDMCSHVSTGPHRAPELLFSPPVYQATAIDRWSLGTTIAQCFTSLQLIPSSSPATSSTSFPLDENESSPAFIIPPSLNGNIDYRARWDRCTLFDGGRGELGLAWSIFRLRGTPNDETWPSFSLLPDVNKIEFRQTHGRQLDSVLPNLPFSSSSRASLLILINGFLAYEQSTRLSPAEALKHPYFSEDLLLPPERLDETHPHLGITTWNGKTLAGWLEPAIKREASRVTRIE</sequence>
<evidence type="ECO:0000256" key="1">
    <source>
        <dbReference type="ARBA" id="ARBA00022527"/>
    </source>
</evidence>
<proteinExistence type="predicted"/>
<dbReference type="GO" id="GO:0004674">
    <property type="term" value="F:protein serine/threonine kinase activity"/>
    <property type="evidence" value="ECO:0007669"/>
    <property type="project" value="UniProtKB-KW"/>
</dbReference>
<dbReference type="AlphaFoldDB" id="A0AAV5ALA2"/>
<keyword evidence="1" id="KW-0723">Serine/threonine-protein kinase</keyword>
<feature type="domain" description="Protein kinase" evidence="4">
    <location>
        <begin position="17"/>
        <end position="423"/>
    </location>
</feature>
<keyword evidence="6" id="KW-1185">Reference proteome</keyword>
<dbReference type="EMBL" id="BPWL01000008">
    <property type="protein sequence ID" value="GJJ13221.1"/>
    <property type="molecule type" value="Genomic_DNA"/>
</dbReference>
<dbReference type="PROSITE" id="PS50011">
    <property type="entry name" value="PROTEIN_KINASE_DOM"/>
    <property type="match status" value="1"/>
</dbReference>
<dbReference type="InterPro" id="IPR008266">
    <property type="entry name" value="Tyr_kinase_AS"/>
</dbReference>
<name>A0AAV5ALA2_9AGAM</name>
<dbReference type="InterPro" id="IPR011009">
    <property type="entry name" value="Kinase-like_dom_sf"/>
</dbReference>
<evidence type="ECO:0000313" key="6">
    <source>
        <dbReference type="Proteomes" id="UP001050691"/>
    </source>
</evidence>
<dbReference type="PANTHER" id="PTHR24055">
    <property type="entry name" value="MITOGEN-ACTIVATED PROTEIN KINASE"/>
    <property type="match status" value="1"/>
</dbReference>
<gene>
    <name evidence="5" type="ORF">Clacol_007472</name>
</gene>
<evidence type="ECO:0000256" key="2">
    <source>
        <dbReference type="ARBA" id="ARBA00022741"/>
    </source>
</evidence>
<dbReference type="Proteomes" id="UP001050691">
    <property type="component" value="Unassembled WGS sequence"/>
</dbReference>
<keyword evidence="1" id="KW-0418">Kinase</keyword>
<protein>
    <recommendedName>
        <fullName evidence="4">Protein kinase domain-containing protein</fullName>
    </recommendedName>
</protein>
<dbReference type="PROSITE" id="PS00109">
    <property type="entry name" value="PROTEIN_KINASE_TYR"/>
    <property type="match status" value="1"/>
</dbReference>